<evidence type="ECO:0000313" key="5">
    <source>
        <dbReference type="Proteomes" id="UP001599756"/>
    </source>
</evidence>
<evidence type="ECO:0000256" key="2">
    <source>
        <dbReference type="RuleBase" id="RU003749"/>
    </source>
</evidence>
<dbReference type="RefSeq" id="WP_381827101.1">
    <property type="nucleotide sequence ID" value="NZ_JBHYTS010000027.1"/>
</dbReference>
<dbReference type="EMBL" id="JBHYTS010000027">
    <property type="protein sequence ID" value="MFE1752595.1"/>
    <property type="molecule type" value="Genomic_DNA"/>
</dbReference>
<comment type="similarity">
    <text evidence="1 2">Belongs to the anti-sigma-factor antagonist family.</text>
</comment>
<dbReference type="PANTHER" id="PTHR33495">
    <property type="entry name" value="ANTI-SIGMA FACTOR ANTAGONIST TM_1081-RELATED-RELATED"/>
    <property type="match status" value="1"/>
</dbReference>
<evidence type="ECO:0000256" key="1">
    <source>
        <dbReference type="ARBA" id="ARBA00009013"/>
    </source>
</evidence>
<dbReference type="PROSITE" id="PS50801">
    <property type="entry name" value="STAS"/>
    <property type="match status" value="1"/>
</dbReference>
<dbReference type="CDD" id="cd07043">
    <property type="entry name" value="STAS_anti-anti-sigma_factors"/>
    <property type="match status" value="1"/>
</dbReference>
<evidence type="ECO:0000259" key="3">
    <source>
        <dbReference type="PROSITE" id="PS50801"/>
    </source>
</evidence>
<feature type="domain" description="STAS" evidence="3">
    <location>
        <begin position="4"/>
        <end position="110"/>
    </location>
</feature>
<dbReference type="Gene3D" id="3.30.750.24">
    <property type="entry name" value="STAS domain"/>
    <property type="match status" value="1"/>
</dbReference>
<protein>
    <recommendedName>
        <fullName evidence="2">Anti-sigma factor antagonist</fullName>
    </recommendedName>
</protein>
<accession>A0ABW6H7I5</accession>
<reference evidence="4 5" key="1">
    <citation type="submission" date="2024-09" db="EMBL/GenBank/DDBJ databases">
        <title>The Natural Products Discovery Center: Release of the First 8490 Sequenced Strains for Exploring Actinobacteria Biosynthetic Diversity.</title>
        <authorList>
            <person name="Kalkreuter E."/>
            <person name="Kautsar S.A."/>
            <person name="Yang D."/>
            <person name="Bader C.D."/>
            <person name="Teijaro C.N."/>
            <person name="Fluegel L."/>
            <person name="Davis C.M."/>
            <person name="Simpson J.R."/>
            <person name="Lauterbach L."/>
            <person name="Steele A.D."/>
            <person name="Gui C."/>
            <person name="Meng S."/>
            <person name="Li G."/>
            <person name="Viehrig K."/>
            <person name="Ye F."/>
            <person name="Su P."/>
            <person name="Kiefer A.F."/>
            <person name="Nichols A."/>
            <person name="Cepeda A.J."/>
            <person name="Yan W."/>
            <person name="Fan B."/>
            <person name="Jiang Y."/>
            <person name="Adhikari A."/>
            <person name="Zheng C.-J."/>
            <person name="Schuster L."/>
            <person name="Cowan T.M."/>
            <person name="Smanski M.J."/>
            <person name="Chevrette M.G."/>
            <person name="De Carvalho L.P.S."/>
            <person name="Shen B."/>
        </authorList>
    </citation>
    <scope>NUCLEOTIDE SEQUENCE [LARGE SCALE GENOMIC DNA]</scope>
    <source>
        <strain evidence="4 5">NPDC059500</strain>
    </source>
</reference>
<dbReference type="NCBIfam" id="TIGR00377">
    <property type="entry name" value="ant_ant_sig"/>
    <property type="match status" value="1"/>
</dbReference>
<dbReference type="InterPro" id="IPR002645">
    <property type="entry name" value="STAS_dom"/>
</dbReference>
<dbReference type="InterPro" id="IPR036513">
    <property type="entry name" value="STAS_dom_sf"/>
</dbReference>
<evidence type="ECO:0000313" key="4">
    <source>
        <dbReference type="EMBL" id="MFE1752595.1"/>
    </source>
</evidence>
<organism evidence="4 5">
    <name type="scientific">Streptomyces anandii</name>
    <dbReference type="NCBI Taxonomy" id="285454"/>
    <lineage>
        <taxon>Bacteria</taxon>
        <taxon>Bacillati</taxon>
        <taxon>Actinomycetota</taxon>
        <taxon>Actinomycetes</taxon>
        <taxon>Kitasatosporales</taxon>
        <taxon>Streptomycetaceae</taxon>
        <taxon>Streptomyces</taxon>
    </lineage>
</organism>
<comment type="caution">
    <text evidence="4">The sequence shown here is derived from an EMBL/GenBank/DDBJ whole genome shotgun (WGS) entry which is preliminary data.</text>
</comment>
<dbReference type="PANTHER" id="PTHR33495:SF2">
    <property type="entry name" value="ANTI-SIGMA FACTOR ANTAGONIST TM_1081-RELATED"/>
    <property type="match status" value="1"/>
</dbReference>
<dbReference type="InterPro" id="IPR058548">
    <property type="entry name" value="MlaB-like_STAS"/>
</dbReference>
<proteinExistence type="inferred from homology"/>
<dbReference type="Pfam" id="PF13466">
    <property type="entry name" value="STAS_2"/>
    <property type="match status" value="1"/>
</dbReference>
<gene>
    <name evidence="4" type="ORF">ACFW88_18970</name>
</gene>
<dbReference type="Proteomes" id="UP001599756">
    <property type="component" value="Unassembled WGS sequence"/>
</dbReference>
<name>A0ABW6H7I5_9ACTN</name>
<keyword evidence="5" id="KW-1185">Reference proteome</keyword>
<dbReference type="SUPFAM" id="SSF52091">
    <property type="entry name" value="SpoIIaa-like"/>
    <property type="match status" value="1"/>
</dbReference>
<dbReference type="InterPro" id="IPR003658">
    <property type="entry name" value="Anti-sigma_ant"/>
</dbReference>
<sequence>MNDFTMTTQQHPDRTVITVSGDMDLRTCPELAQAAFVVPLSGRTLHLDLSGVSFMDSSGLNLLVLLRRRLQAEDGRFAVAGLQPQPARLLELTETYELLTADAPDAGRLG</sequence>